<dbReference type="EMBL" id="BORC01000001">
    <property type="protein sequence ID" value="GIN60857.1"/>
    <property type="molecule type" value="Genomic_DNA"/>
</dbReference>
<dbReference type="RefSeq" id="WP_095306442.1">
    <property type="nucleotide sequence ID" value="NZ_BORC01000001.1"/>
</dbReference>
<evidence type="ECO:0000313" key="2">
    <source>
        <dbReference type="EMBL" id="GIN60857.1"/>
    </source>
</evidence>
<accession>A0A919WFI6</accession>
<gene>
    <name evidence="2" type="ORF">J27TS8_08500</name>
</gene>
<dbReference type="Proteomes" id="UP000682111">
    <property type="component" value="Unassembled WGS sequence"/>
</dbReference>
<evidence type="ECO:0000313" key="3">
    <source>
        <dbReference type="Proteomes" id="UP000682111"/>
    </source>
</evidence>
<reference evidence="2" key="1">
    <citation type="submission" date="2021-03" db="EMBL/GenBank/DDBJ databases">
        <title>Antimicrobial resistance genes in bacteria isolated from Japanese honey, and their potential for conferring macrolide and lincosamide resistance in the American foulbrood pathogen Paenibacillus larvae.</title>
        <authorList>
            <person name="Okamoto M."/>
            <person name="Kumagai M."/>
            <person name="Kanamori H."/>
            <person name="Takamatsu D."/>
        </authorList>
    </citation>
    <scope>NUCLEOTIDE SEQUENCE</scope>
    <source>
        <strain evidence="2">J27TS8</strain>
    </source>
</reference>
<feature type="transmembrane region" description="Helical" evidence="1">
    <location>
        <begin position="28"/>
        <end position="46"/>
    </location>
</feature>
<name>A0A919WFI6_9BACI</name>
<keyword evidence="3" id="KW-1185">Reference proteome</keyword>
<sequence length="84" mass="10115">MRLLYRLRTTGDLQNELNTIEDIMFSRIFVYMDFILLSFIFSYMLYPLHQSIVYGLLTFIGFGLLCFSFYYSLGLWGEERLKQK</sequence>
<keyword evidence="1" id="KW-0812">Transmembrane</keyword>
<protein>
    <submittedName>
        <fullName evidence="2">Uncharacterized protein</fullName>
    </submittedName>
</protein>
<feature type="transmembrane region" description="Helical" evidence="1">
    <location>
        <begin position="52"/>
        <end position="76"/>
    </location>
</feature>
<comment type="caution">
    <text evidence="2">The sequence shown here is derived from an EMBL/GenBank/DDBJ whole genome shotgun (WGS) entry which is preliminary data.</text>
</comment>
<evidence type="ECO:0000256" key="1">
    <source>
        <dbReference type="SAM" id="Phobius"/>
    </source>
</evidence>
<dbReference type="AlphaFoldDB" id="A0A919WFI6"/>
<proteinExistence type="predicted"/>
<keyword evidence="1" id="KW-0472">Membrane</keyword>
<keyword evidence="1" id="KW-1133">Transmembrane helix</keyword>
<organism evidence="2 3">
    <name type="scientific">Robertmurraya siralis</name>
    <dbReference type="NCBI Taxonomy" id="77777"/>
    <lineage>
        <taxon>Bacteria</taxon>
        <taxon>Bacillati</taxon>
        <taxon>Bacillota</taxon>
        <taxon>Bacilli</taxon>
        <taxon>Bacillales</taxon>
        <taxon>Bacillaceae</taxon>
        <taxon>Robertmurraya</taxon>
    </lineage>
</organism>